<keyword evidence="4" id="KW-1185">Reference proteome</keyword>
<gene>
    <name evidence="3" type="ORF">Naga_100034g26</name>
</gene>
<dbReference type="OrthoDB" id="10431789at2759"/>
<dbReference type="InterPro" id="IPR013945">
    <property type="entry name" value="Pkr1"/>
</dbReference>
<name>W7TW22_9STRA</name>
<accession>W7TW22</accession>
<dbReference type="GO" id="GO:0070072">
    <property type="term" value="P:vacuolar proton-transporting V-type ATPase complex assembly"/>
    <property type="evidence" value="ECO:0007669"/>
    <property type="project" value="InterPro"/>
</dbReference>
<feature type="compositionally biased region" description="Polar residues" evidence="1">
    <location>
        <begin position="177"/>
        <end position="208"/>
    </location>
</feature>
<dbReference type="EMBL" id="AZIL01000424">
    <property type="protein sequence ID" value="EWM27723.1"/>
    <property type="molecule type" value="Genomic_DNA"/>
</dbReference>
<protein>
    <submittedName>
        <fullName evidence="3">Endoplasmic reticulum, protein Pkr1</fullName>
    </submittedName>
</protein>
<evidence type="ECO:0000256" key="1">
    <source>
        <dbReference type="SAM" id="MobiDB-lite"/>
    </source>
</evidence>
<evidence type="ECO:0000313" key="3">
    <source>
        <dbReference type="EMBL" id="EWM27723.1"/>
    </source>
</evidence>
<reference evidence="3 4" key="1">
    <citation type="journal article" date="2014" name="Mol. Plant">
        <title>Chromosome Scale Genome Assembly and Transcriptome Profiling of Nannochloropsis gaditana in Nitrogen Depletion.</title>
        <authorList>
            <person name="Corteggiani Carpinelli E."/>
            <person name="Telatin A."/>
            <person name="Vitulo N."/>
            <person name="Forcato C."/>
            <person name="D'Angelo M."/>
            <person name="Schiavon R."/>
            <person name="Vezzi A."/>
            <person name="Giacometti G.M."/>
            <person name="Morosinotto T."/>
            <person name="Valle G."/>
        </authorList>
    </citation>
    <scope>NUCLEOTIDE SEQUENCE [LARGE SCALE GENOMIC DNA]</scope>
    <source>
        <strain evidence="3 4">B-31</strain>
    </source>
</reference>
<sequence>MKGNLCCSRSERWSTFVARSAATLSPRTVLTAVAASDEIVLVDHPISTWRTAKLAKIKFRYILLVMSSVSQIAKHQQQRGVSFVKKPSLFQSLLKPGWESAEIVIPFLHRCLAALLAVLLYTAQHNEGHVRFHLLVMSALTLGLWVSVTWFIREYRKALALSKKEGNSREMAAVSSPRRSPNKSGIFDTKNTAATKGRLENSSSRYTD</sequence>
<organism evidence="3 4">
    <name type="scientific">Nannochloropsis gaditana</name>
    <dbReference type="NCBI Taxonomy" id="72520"/>
    <lineage>
        <taxon>Eukaryota</taxon>
        <taxon>Sar</taxon>
        <taxon>Stramenopiles</taxon>
        <taxon>Ochrophyta</taxon>
        <taxon>Eustigmatophyceae</taxon>
        <taxon>Eustigmatales</taxon>
        <taxon>Monodopsidaceae</taxon>
        <taxon>Nannochloropsis</taxon>
    </lineage>
</organism>
<dbReference type="Proteomes" id="UP000019335">
    <property type="component" value="Chromosome 6"/>
</dbReference>
<dbReference type="Pfam" id="PF08636">
    <property type="entry name" value="Pkr1"/>
    <property type="match status" value="1"/>
</dbReference>
<feature type="region of interest" description="Disordered" evidence="1">
    <location>
        <begin position="166"/>
        <end position="208"/>
    </location>
</feature>
<comment type="caution">
    <text evidence="3">The sequence shown here is derived from an EMBL/GenBank/DDBJ whole genome shotgun (WGS) entry which is preliminary data.</text>
</comment>
<feature type="transmembrane region" description="Helical" evidence="2">
    <location>
        <begin position="130"/>
        <end position="152"/>
    </location>
</feature>
<keyword evidence="2" id="KW-0472">Membrane</keyword>
<evidence type="ECO:0000313" key="4">
    <source>
        <dbReference type="Proteomes" id="UP000019335"/>
    </source>
</evidence>
<proteinExistence type="predicted"/>
<keyword evidence="2" id="KW-0812">Transmembrane</keyword>
<keyword evidence="2" id="KW-1133">Transmembrane helix</keyword>
<evidence type="ECO:0000256" key="2">
    <source>
        <dbReference type="SAM" id="Phobius"/>
    </source>
</evidence>
<dbReference type="AlphaFoldDB" id="W7TW22"/>